<dbReference type="Pfam" id="PF17100">
    <property type="entry name" value="NACHT_N"/>
    <property type="match status" value="1"/>
</dbReference>
<dbReference type="OrthoDB" id="674604at2759"/>
<dbReference type="PRINTS" id="PR00320">
    <property type="entry name" value="GPROTEINBRPT"/>
</dbReference>
<keyword evidence="8" id="KW-1185">Reference proteome</keyword>
<dbReference type="Pfam" id="PF24883">
    <property type="entry name" value="NPHP3_N"/>
    <property type="match status" value="1"/>
</dbReference>
<evidence type="ECO:0000259" key="5">
    <source>
        <dbReference type="Pfam" id="PF17100"/>
    </source>
</evidence>
<dbReference type="PROSITE" id="PS50082">
    <property type="entry name" value="WD_REPEATS_2"/>
    <property type="match status" value="2"/>
</dbReference>
<proteinExistence type="predicted"/>
<feature type="repeat" description="WD" evidence="3">
    <location>
        <begin position="1039"/>
        <end position="1080"/>
    </location>
</feature>
<dbReference type="InterPro" id="IPR036322">
    <property type="entry name" value="WD40_repeat_dom_sf"/>
</dbReference>
<dbReference type="GeneID" id="63748100"/>
<feature type="compositionally biased region" description="Basic and acidic residues" evidence="4">
    <location>
        <begin position="56"/>
        <end position="66"/>
    </location>
</feature>
<dbReference type="Proteomes" id="UP000184383">
    <property type="component" value="Unassembled WGS sequence"/>
</dbReference>
<dbReference type="InterPro" id="IPR019775">
    <property type="entry name" value="WD40_repeat_CS"/>
</dbReference>
<organism evidence="7 8">
    <name type="scientific">Aspergillus wentii DTO 134E9</name>
    <dbReference type="NCBI Taxonomy" id="1073089"/>
    <lineage>
        <taxon>Eukaryota</taxon>
        <taxon>Fungi</taxon>
        <taxon>Dikarya</taxon>
        <taxon>Ascomycota</taxon>
        <taxon>Pezizomycotina</taxon>
        <taxon>Eurotiomycetes</taxon>
        <taxon>Eurotiomycetidae</taxon>
        <taxon>Eurotiales</taxon>
        <taxon>Aspergillaceae</taxon>
        <taxon>Aspergillus</taxon>
        <taxon>Aspergillus subgen. Cremei</taxon>
    </lineage>
</organism>
<dbReference type="PROSITE" id="PS50294">
    <property type="entry name" value="WD_REPEATS_REGION"/>
    <property type="match status" value="2"/>
</dbReference>
<evidence type="ECO:0000313" key="8">
    <source>
        <dbReference type="Proteomes" id="UP000184383"/>
    </source>
</evidence>
<keyword evidence="2" id="KW-0677">Repeat</keyword>
<dbReference type="SUPFAM" id="SSF52540">
    <property type="entry name" value="P-loop containing nucleoside triphosphate hydrolases"/>
    <property type="match status" value="1"/>
</dbReference>
<dbReference type="PANTHER" id="PTHR19879">
    <property type="entry name" value="TRANSCRIPTION INITIATION FACTOR TFIID"/>
    <property type="match status" value="1"/>
</dbReference>
<dbReference type="InterPro" id="IPR031359">
    <property type="entry name" value="NACHT_N"/>
</dbReference>
<reference evidence="8" key="1">
    <citation type="journal article" date="2017" name="Genome Biol.">
        <title>Comparative genomics reveals high biological diversity and specific adaptations in the industrially and medically important fungal genus Aspergillus.</title>
        <authorList>
            <person name="de Vries R.P."/>
            <person name="Riley R."/>
            <person name="Wiebenga A."/>
            <person name="Aguilar-Osorio G."/>
            <person name="Amillis S."/>
            <person name="Uchima C.A."/>
            <person name="Anderluh G."/>
            <person name="Asadollahi M."/>
            <person name="Askin M."/>
            <person name="Barry K."/>
            <person name="Battaglia E."/>
            <person name="Bayram O."/>
            <person name="Benocci T."/>
            <person name="Braus-Stromeyer S.A."/>
            <person name="Caldana C."/>
            <person name="Canovas D."/>
            <person name="Cerqueira G.C."/>
            <person name="Chen F."/>
            <person name="Chen W."/>
            <person name="Choi C."/>
            <person name="Clum A."/>
            <person name="Dos Santos R.A."/>
            <person name="Damasio A.R."/>
            <person name="Diallinas G."/>
            <person name="Emri T."/>
            <person name="Fekete E."/>
            <person name="Flipphi M."/>
            <person name="Freyberg S."/>
            <person name="Gallo A."/>
            <person name="Gournas C."/>
            <person name="Habgood R."/>
            <person name="Hainaut M."/>
            <person name="Harispe M.L."/>
            <person name="Henrissat B."/>
            <person name="Hilden K.S."/>
            <person name="Hope R."/>
            <person name="Hossain A."/>
            <person name="Karabika E."/>
            <person name="Karaffa L."/>
            <person name="Karanyi Z."/>
            <person name="Krasevec N."/>
            <person name="Kuo A."/>
            <person name="Kusch H."/>
            <person name="LaButti K."/>
            <person name="Lagendijk E.L."/>
            <person name="Lapidus A."/>
            <person name="Levasseur A."/>
            <person name="Lindquist E."/>
            <person name="Lipzen A."/>
            <person name="Logrieco A.F."/>
            <person name="MacCabe A."/>
            <person name="Maekelae M.R."/>
            <person name="Malavazi I."/>
            <person name="Melin P."/>
            <person name="Meyer V."/>
            <person name="Mielnichuk N."/>
            <person name="Miskei M."/>
            <person name="Molnar A.P."/>
            <person name="Mule G."/>
            <person name="Ngan C.Y."/>
            <person name="Orejas M."/>
            <person name="Orosz E."/>
            <person name="Ouedraogo J.P."/>
            <person name="Overkamp K.M."/>
            <person name="Park H.-S."/>
            <person name="Perrone G."/>
            <person name="Piumi F."/>
            <person name="Punt P.J."/>
            <person name="Ram A.F."/>
            <person name="Ramon A."/>
            <person name="Rauscher S."/>
            <person name="Record E."/>
            <person name="Riano-Pachon D.M."/>
            <person name="Robert V."/>
            <person name="Roehrig J."/>
            <person name="Ruller R."/>
            <person name="Salamov A."/>
            <person name="Salih N.S."/>
            <person name="Samson R.A."/>
            <person name="Sandor E."/>
            <person name="Sanguinetti M."/>
            <person name="Schuetze T."/>
            <person name="Sepcic K."/>
            <person name="Shelest E."/>
            <person name="Sherlock G."/>
            <person name="Sophianopoulou V."/>
            <person name="Squina F.M."/>
            <person name="Sun H."/>
            <person name="Susca A."/>
            <person name="Todd R.B."/>
            <person name="Tsang A."/>
            <person name="Unkles S.E."/>
            <person name="van de Wiele N."/>
            <person name="van Rossen-Uffink D."/>
            <person name="Oliveira J.V."/>
            <person name="Vesth T.C."/>
            <person name="Visser J."/>
            <person name="Yu J.-H."/>
            <person name="Zhou M."/>
            <person name="Andersen M.R."/>
            <person name="Archer D.B."/>
            <person name="Baker S.E."/>
            <person name="Benoit I."/>
            <person name="Brakhage A.A."/>
            <person name="Braus G.H."/>
            <person name="Fischer R."/>
            <person name="Frisvad J.C."/>
            <person name="Goldman G.H."/>
            <person name="Houbraken J."/>
            <person name="Oakley B."/>
            <person name="Pocsi I."/>
            <person name="Scazzocchio C."/>
            <person name="Seiboth B."/>
            <person name="vanKuyk P.A."/>
            <person name="Wortman J."/>
            <person name="Dyer P.S."/>
            <person name="Grigoriev I.V."/>
        </authorList>
    </citation>
    <scope>NUCLEOTIDE SEQUENCE [LARGE SCALE GENOMIC DNA]</scope>
    <source>
        <strain evidence="8">DTO 134E9</strain>
    </source>
</reference>
<gene>
    <name evidence="7" type="ORF">ASPWEDRAFT_192530</name>
</gene>
<evidence type="ECO:0000259" key="6">
    <source>
        <dbReference type="Pfam" id="PF24883"/>
    </source>
</evidence>
<dbReference type="InterPro" id="IPR027417">
    <property type="entry name" value="P-loop_NTPase"/>
</dbReference>
<dbReference type="RefSeq" id="XP_040693814.1">
    <property type="nucleotide sequence ID" value="XM_040832252.1"/>
</dbReference>
<dbReference type="CDD" id="cd00200">
    <property type="entry name" value="WD40"/>
    <property type="match status" value="1"/>
</dbReference>
<dbReference type="Gene3D" id="3.40.50.300">
    <property type="entry name" value="P-loop containing nucleotide triphosphate hydrolases"/>
    <property type="match status" value="1"/>
</dbReference>
<dbReference type="Pfam" id="PF00400">
    <property type="entry name" value="WD40"/>
    <property type="match status" value="4"/>
</dbReference>
<feature type="compositionally biased region" description="Basic and acidic residues" evidence="4">
    <location>
        <begin position="80"/>
        <end position="98"/>
    </location>
</feature>
<dbReference type="InterPro" id="IPR001680">
    <property type="entry name" value="WD40_rpt"/>
</dbReference>
<evidence type="ECO:0000313" key="7">
    <source>
        <dbReference type="EMBL" id="OJJ40138.1"/>
    </source>
</evidence>
<dbReference type="SUPFAM" id="SSF82171">
    <property type="entry name" value="DPP6 N-terminal domain-like"/>
    <property type="match status" value="1"/>
</dbReference>
<dbReference type="PROSITE" id="PS00678">
    <property type="entry name" value="WD_REPEATS_1"/>
    <property type="match status" value="2"/>
</dbReference>
<dbReference type="Gene3D" id="2.130.10.10">
    <property type="entry name" value="YVTN repeat-like/Quinoprotein amine dehydrogenase"/>
    <property type="match status" value="3"/>
</dbReference>
<feature type="repeat" description="WD" evidence="3">
    <location>
        <begin position="997"/>
        <end position="1038"/>
    </location>
</feature>
<evidence type="ECO:0000256" key="2">
    <source>
        <dbReference type="ARBA" id="ARBA00022737"/>
    </source>
</evidence>
<dbReference type="SMART" id="SM00320">
    <property type="entry name" value="WD40"/>
    <property type="match status" value="9"/>
</dbReference>
<feature type="domain" description="Nephrocystin 3-like N-terminal" evidence="6">
    <location>
        <begin position="412"/>
        <end position="588"/>
    </location>
</feature>
<protein>
    <submittedName>
        <fullName evidence="7">Uncharacterized protein</fullName>
    </submittedName>
</protein>
<dbReference type="SUPFAM" id="SSF50978">
    <property type="entry name" value="WD40 repeat-like"/>
    <property type="match status" value="1"/>
</dbReference>
<dbReference type="InterPro" id="IPR056884">
    <property type="entry name" value="NPHP3-like_N"/>
</dbReference>
<evidence type="ECO:0000256" key="3">
    <source>
        <dbReference type="PROSITE-ProRule" id="PRU00221"/>
    </source>
</evidence>
<accession>A0A1L9RZ97</accession>
<evidence type="ECO:0000256" key="1">
    <source>
        <dbReference type="ARBA" id="ARBA00022574"/>
    </source>
</evidence>
<dbReference type="STRING" id="1073089.A0A1L9RZ97"/>
<dbReference type="InterPro" id="IPR020472">
    <property type="entry name" value="WD40_PAC1"/>
</dbReference>
<feature type="domain" description="NWD NACHT-NTPase N-terminal" evidence="5">
    <location>
        <begin position="116"/>
        <end position="336"/>
    </location>
</feature>
<evidence type="ECO:0000256" key="4">
    <source>
        <dbReference type="SAM" id="MobiDB-lite"/>
    </source>
</evidence>
<sequence length="1648" mass="187494">MTRYRFREKIGLPCLKRSKQKYKRKEKEKEEEVEVENLVGEQFALPQENVPPQQPEEPRPDSRLNETSETNETNDIDVTDDTKGLDSMDETNDKENNTEKADEIVIDYKELKTRTDLWKRAYEQFEQKEPALIASYEKGLLRSGLADRHDDGTDPEARKKQLQDFVNQKLDEIEARKLVVTIRDKKIVVKDEIRHIVHGIVKVKDVISAAIASEPHAALAWAGVLVILPVFLNPITQAEEAVKGLSTISEIMIKYQSIEEHQLPSHSRDSEKKSTRDTIYRNSLEGNVVKMYTHILEYQMSLAKSFSRSKFVQFLRDLAPVDDWKDMVGKIQDLDGTIFKQLECLSQSATLQVKETVDEIHSQVDNIKEDTKFIKNSELLEKLHAVQNSAFDSGDQGNIECLPGTQVDMLSRIQDWIDNPYAPPIFWMHGMAGTGKSTIARTVASKLHKMEHLVDKESPNDAYLGANFFFKRTDNQRNNPKAFFPTLASNLAESLPDLVEPICNAIRRNNDIASEHLRNQWGELIRQPLRDLEERFFSHPTIVIVVDALDECEAIDEFGNLNVKIILNLFGQLKNIKSLRMRVLITSRSTNEIQSRFGKLTSDEKENETLQKISLSNSDNSPTDLHLYFQHEMGSIRDYHEREDTWPGNQAIEKLVLKADGLFIFAATICRWFYNPKINVSDRMQTILENDIVGPQETLDKLYIEILEAEVTEGMTEAEKKKQLSLFHDVVGSIMIMFDSVPISVLARLILLEEHKEEDMLYAIRKLLDCLGPVLAVPENSDHSVELLHLSFRDFLVDQERSGDDFWIDEKKAHGNVFKWCLHIMDSTLKRDLCHLRKVNTRYSQVGADRLDEYLPDHVKYACCYWVSHLQESYIVACDGGTIHTFLKAHFTHWVEAMCLMGKAPAGILILNDLLAYISTLLEEKSTDLHAFVEDGKRFITTFRSTIEEFPLQLYTSALLFTPRRSIVRHYFEEEIPRWIQTCLGVTENWDSLSQTLQGHTDIVSSVKFSPDNKSVASASHDETIRLWDVSTWRCLQVLRGHQDEVNDVSFSSDGRTLASASRDTTVRLWDLATGESNIYQGFSEMEKVIFSPDDKKLAAISDYYEVYLWTLDTADPWTLTKTYDVNCYDVMAFSPDSKFLACGDDEHVYLWDTIEGNFSHTVNCPQPKNFMFTTDGETVMFESRSGSLKLWNWDRGIYKTFVSGRDDYEEDGFPCAFSPDRSSVAIISESEGQVHIWEIPTGKKMATLEGIYFTASRYWNVEWLSKGDQVAVIGDEGSIYIWDVATKTLVKELSTGYLFSSVTFSNDGKSMISCGRMRGEECNVWDLAIEVPKEANVLHQTKVNCIAICSDGKSFVSATQNDHVLRVWEASSGALLRILKLPFDPSASYPRLAFSTDAKRLLFRDQNGPMTVWDVSTWEPLQQLNCTLYRIEHAAISPNGMTVVAAADYGVQVWDLQAGGSWTIQSIGSPVRSLVFSPVESLVAVASFVSINIYDTQTVKLIHRLTCDFIPNCLAFSQDASHIAAAGESITLWETGSGTKVWEPGHKVGHDKKIEDIAISEDGKYLHARRKDGIITYSVHDSGQKVNPVTSHNVDWVKYGDREIILIPPEYRAKQIWDPSQDGILAIYNKSGVIMISFDKTDDLLLD</sequence>
<dbReference type="InterPro" id="IPR015943">
    <property type="entry name" value="WD40/YVTN_repeat-like_dom_sf"/>
</dbReference>
<dbReference type="VEuPathDB" id="FungiDB:ASPWEDRAFT_192530"/>
<dbReference type="PANTHER" id="PTHR19879:SF9">
    <property type="entry name" value="TRANSCRIPTION INITIATION FACTOR TFIID SUBUNIT 5"/>
    <property type="match status" value="1"/>
</dbReference>
<keyword evidence="1 3" id="KW-0853">WD repeat</keyword>
<name>A0A1L9RZ97_ASPWE</name>
<feature type="region of interest" description="Disordered" evidence="4">
    <location>
        <begin position="18"/>
        <end position="98"/>
    </location>
</feature>
<dbReference type="EMBL" id="KV878209">
    <property type="protein sequence ID" value="OJJ40138.1"/>
    <property type="molecule type" value="Genomic_DNA"/>
</dbReference>